<proteinExistence type="predicted"/>
<feature type="region of interest" description="Disordered" evidence="1">
    <location>
        <begin position="40"/>
        <end position="60"/>
    </location>
</feature>
<sequence length="95" mass="10381">MATPPDQANKTVQAKRVGSRAEEMKPTQLHSFIAPYNRDGYSTMQEASDPSTQPSEARKPLSAVIILGTRKGSWRVRLRDAACMPLPAQGKVGSR</sequence>
<keyword evidence="3" id="KW-1185">Reference proteome</keyword>
<comment type="caution">
    <text evidence="2">The sequence shown here is derived from an EMBL/GenBank/DDBJ whole genome shotgun (WGS) entry which is preliminary data.</text>
</comment>
<reference evidence="2 3" key="1">
    <citation type="journal article" date="2020" name="Phytopathology">
        <title>Genome Sequence Resources of Colletotrichum truncatum, C. plurivorum, C. musicola, and C. sojae: Four Species Pathogenic to Soybean (Glycine max).</title>
        <authorList>
            <person name="Rogerio F."/>
            <person name="Boufleur T.R."/>
            <person name="Ciampi-Guillardi M."/>
            <person name="Sukno S.A."/>
            <person name="Thon M.R."/>
            <person name="Massola Junior N.S."/>
            <person name="Baroncelli R."/>
        </authorList>
    </citation>
    <scope>NUCLEOTIDE SEQUENCE [LARGE SCALE GENOMIC DNA]</scope>
    <source>
        <strain evidence="2 3">LFN0009</strain>
    </source>
</reference>
<evidence type="ECO:0000313" key="2">
    <source>
        <dbReference type="EMBL" id="KAF6818300.1"/>
    </source>
</evidence>
<organism evidence="2 3">
    <name type="scientific">Colletotrichum sojae</name>
    <dbReference type="NCBI Taxonomy" id="2175907"/>
    <lineage>
        <taxon>Eukaryota</taxon>
        <taxon>Fungi</taxon>
        <taxon>Dikarya</taxon>
        <taxon>Ascomycota</taxon>
        <taxon>Pezizomycotina</taxon>
        <taxon>Sordariomycetes</taxon>
        <taxon>Hypocreomycetidae</taxon>
        <taxon>Glomerellales</taxon>
        <taxon>Glomerellaceae</taxon>
        <taxon>Colletotrichum</taxon>
        <taxon>Colletotrichum orchidearum species complex</taxon>
    </lineage>
</organism>
<name>A0A8H6N3P5_9PEZI</name>
<protein>
    <submittedName>
        <fullName evidence="2">Uncharacterized protein</fullName>
    </submittedName>
</protein>
<accession>A0A8H6N3P5</accession>
<evidence type="ECO:0000256" key="1">
    <source>
        <dbReference type="SAM" id="MobiDB-lite"/>
    </source>
</evidence>
<feature type="compositionally biased region" description="Polar residues" evidence="1">
    <location>
        <begin position="1"/>
        <end position="12"/>
    </location>
</feature>
<feature type="compositionally biased region" description="Polar residues" evidence="1">
    <location>
        <begin position="40"/>
        <end position="55"/>
    </location>
</feature>
<dbReference type="EMBL" id="WIGN01000016">
    <property type="protein sequence ID" value="KAF6818300.1"/>
    <property type="molecule type" value="Genomic_DNA"/>
</dbReference>
<dbReference type="Proteomes" id="UP000652219">
    <property type="component" value="Unassembled WGS sequence"/>
</dbReference>
<dbReference type="AlphaFoldDB" id="A0A8H6N3P5"/>
<gene>
    <name evidence="2" type="ORF">CSOJ01_01941</name>
</gene>
<evidence type="ECO:0000313" key="3">
    <source>
        <dbReference type="Proteomes" id="UP000652219"/>
    </source>
</evidence>
<feature type="region of interest" description="Disordered" evidence="1">
    <location>
        <begin position="1"/>
        <end position="27"/>
    </location>
</feature>